<dbReference type="AlphaFoldDB" id="A0A9Q8QMV4"/>
<feature type="chain" id="PRO_5040219525" evidence="1">
    <location>
        <begin position="19"/>
        <end position="122"/>
    </location>
</feature>
<organism evidence="2 3">
    <name type="scientific">Purpureocillium takamizusanense</name>
    <dbReference type="NCBI Taxonomy" id="2060973"/>
    <lineage>
        <taxon>Eukaryota</taxon>
        <taxon>Fungi</taxon>
        <taxon>Dikarya</taxon>
        <taxon>Ascomycota</taxon>
        <taxon>Pezizomycotina</taxon>
        <taxon>Sordariomycetes</taxon>
        <taxon>Hypocreomycetidae</taxon>
        <taxon>Hypocreales</taxon>
        <taxon>Ophiocordycipitaceae</taxon>
        <taxon>Purpureocillium</taxon>
    </lineage>
</organism>
<evidence type="ECO:0000313" key="3">
    <source>
        <dbReference type="Proteomes" id="UP000829364"/>
    </source>
</evidence>
<evidence type="ECO:0000256" key="1">
    <source>
        <dbReference type="SAM" id="SignalP"/>
    </source>
</evidence>
<keyword evidence="3" id="KW-1185">Reference proteome</keyword>
<gene>
    <name evidence="2" type="ORF">JDV02_008866</name>
</gene>
<protein>
    <submittedName>
        <fullName evidence="2">Uncharacterized protein</fullName>
    </submittedName>
</protein>
<evidence type="ECO:0000313" key="2">
    <source>
        <dbReference type="EMBL" id="UNI23023.1"/>
    </source>
</evidence>
<reference evidence="2" key="1">
    <citation type="submission" date="2021-11" db="EMBL/GenBank/DDBJ databases">
        <title>Purpureocillium_takamizusanense_genome.</title>
        <authorList>
            <person name="Nguyen N.-H."/>
        </authorList>
    </citation>
    <scope>NUCLEOTIDE SEQUENCE</scope>
    <source>
        <strain evidence="2">PT3</strain>
    </source>
</reference>
<accession>A0A9Q8QMV4</accession>
<feature type="signal peptide" evidence="1">
    <location>
        <begin position="1"/>
        <end position="18"/>
    </location>
</feature>
<dbReference type="Proteomes" id="UP000829364">
    <property type="component" value="Chromosome 9"/>
</dbReference>
<dbReference type="GeneID" id="72070811"/>
<keyword evidence="1" id="KW-0732">Signal</keyword>
<dbReference type="EMBL" id="CP086362">
    <property type="protein sequence ID" value="UNI23023.1"/>
    <property type="molecule type" value="Genomic_DNA"/>
</dbReference>
<proteinExistence type="predicted"/>
<dbReference type="KEGG" id="ptkz:JDV02_008866"/>
<dbReference type="RefSeq" id="XP_047846504.1">
    <property type="nucleotide sequence ID" value="XM_047990497.1"/>
</dbReference>
<sequence length="122" mass="12789">MLGMRAVALLLLCGVCLAHKDVRIGYCMTPDDHPAAAATAGGALPSAPAAVSTCRYENSTCPGLAEGNGEAILQYEPEMASKSCSGDYPCVVRGEPCLVYEAQPTAKCSQVSDRLLRQLRAL</sequence>
<name>A0A9Q8QMV4_9HYPO</name>